<accession>A0A4S4NBK0</accession>
<dbReference type="Pfam" id="PF12915">
    <property type="entry name" value="DUF3833"/>
    <property type="match status" value="1"/>
</dbReference>
<comment type="caution">
    <text evidence="1">The sequence shown here is derived from an EMBL/GenBank/DDBJ whole genome shotgun (WGS) entry which is preliminary data.</text>
</comment>
<protein>
    <submittedName>
        <fullName evidence="1">DUF3833 domain-containing protein</fullName>
    </submittedName>
</protein>
<reference evidence="1 2" key="1">
    <citation type="submission" date="2019-04" db="EMBL/GenBank/DDBJ databases">
        <title>Shimia ponticola sp. nov., isolated from seawater.</title>
        <authorList>
            <person name="Kim Y.-O."/>
            <person name="Yoon J.-H."/>
        </authorList>
    </citation>
    <scope>NUCLEOTIDE SEQUENCE [LARGE SCALE GENOMIC DNA]</scope>
    <source>
        <strain evidence="1 2">MYP11</strain>
    </source>
</reference>
<dbReference type="Proteomes" id="UP000306602">
    <property type="component" value="Unassembled WGS sequence"/>
</dbReference>
<dbReference type="InterPro" id="IPR024409">
    <property type="entry name" value="DUF3833"/>
</dbReference>
<proteinExistence type="predicted"/>
<evidence type="ECO:0000313" key="1">
    <source>
        <dbReference type="EMBL" id="THH36772.1"/>
    </source>
</evidence>
<dbReference type="RefSeq" id="WP_136462371.1">
    <property type="nucleotide sequence ID" value="NZ_SRKY01000002.1"/>
</dbReference>
<name>A0A4S4NBK0_9RHOB</name>
<keyword evidence="2" id="KW-1185">Reference proteome</keyword>
<organism evidence="1 2">
    <name type="scientific">Aliishimia ponticola</name>
    <dbReference type="NCBI Taxonomy" id="2499833"/>
    <lineage>
        <taxon>Bacteria</taxon>
        <taxon>Pseudomonadati</taxon>
        <taxon>Pseudomonadota</taxon>
        <taxon>Alphaproteobacteria</taxon>
        <taxon>Rhodobacterales</taxon>
        <taxon>Paracoccaceae</taxon>
        <taxon>Aliishimia</taxon>
    </lineage>
</organism>
<dbReference type="EMBL" id="SRKY01000002">
    <property type="protein sequence ID" value="THH36772.1"/>
    <property type="molecule type" value="Genomic_DNA"/>
</dbReference>
<sequence>MDGVLFAALGGLIVILALRLIRRFVGFETQTPADYAEGKSGQFDLRKHLNGPLICEGVIYGPLGRVNSRFVAEFDCRWDGNIGVMDEVFRYDNGTEQTRAWHLRLGNDGRIVATAADVIGEGHGTQSGDSVQLLYQLRLPEDAGGHVLKVTDWMYLAPNGTIINRSQFRKFGIKVAELVAVMRPNQSLVEGRVA</sequence>
<evidence type="ECO:0000313" key="2">
    <source>
        <dbReference type="Proteomes" id="UP000306602"/>
    </source>
</evidence>
<gene>
    <name evidence="1" type="ORF">E4Z66_07440</name>
</gene>
<dbReference type="AlphaFoldDB" id="A0A4S4NBK0"/>
<dbReference type="OrthoDB" id="5296954at2"/>